<keyword evidence="1" id="KW-0812">Transmembrane</keyword>
<dbReference type="Proteomes" id="UP000825935">
    <property type="component" value="Chromosome 39"/>
</dbReference>
<dbReference type="AlphaFoldDB" id="A0A8T2PZQ3"/>
<dbReference type="EMBL" id="CM035444">
    <property type="protein sequence ID" value="KAH7276866.1"/>
    <property type="molecule type" value="Genomic_DNA"/>
</dbReference>
<keyword evidence="3" id="KW-1185">Reference proteome</keyword>
<organism evidence="2 3">
    <name type="scientific">Ceratopteris richardii</name>
    <name type="common">Triangle waterfern</name>
    <dbReference type="NCBI Taxonomy" id="49495"/>
    <lineage>
        <taxon>Eukaryota</taxon>
        <taxon>Viridiplantae</taxon>
        <taxon>Streptophyta</taxon>
        <taxon>Embryophyta</taxon>
        <taxon>Tracheophyta</taxon>
        <taxon>Polypodiopsida</taxon>
        <taxon>Polypodiidae</taxon>
        <taxon>Polypodiales</taxon>
        <taxon>Pteridineae</taxon>
        <taxon>Pteridaceae</taxon>
        <taxon>Parkerioideae</taxon>
        <taxon>Ceratopteris</taxon>
    </lineage>
</organism>
<proteinExistence type="predicted"/>
<reference evidence="2" key="1">
    <citation type="submission" date="2021-08" db="EMBL/GenBank/DDBJ databases">
        <title>WGS assembly of Ceratopteris richardii.</title>
        <authorList>
            <person name="Marchant D.B."/>
            <person name="Chen G."/>
            <person name="Jenkins J."/>
            <person name="Shu S."/>
            <person name="Leebens-Mack J."/>
            <person name="Grimwood J."/>
            <person name="Schmutz J."/>
            <person name="Soltis P."/>
            <person name="Soltis D."/>
            <person name="Chen Z.-H."/>
        </authorList>
    </citation>
    <scope>NUCLEOTIDE SEQUENCE</scope>
    <source>
        <strain evidence="2">Whitten #5841</strain>
        <tissue evidence="2">Leaf</tissue>
    </source>
</reference>
<sequence>MFLVWVLERVLSSLCLFLSFPYGCAYGVDLFSQIVEVLSVEGGSTSSVSLSYVAESDPSVLVALTVWIYVMMMTTILICGDFDFFLSPGYFHVACVCVRGW</sequence>
<evidence type="ECO:0000256" key="1">
    <source>
        <dbReference type="SAM" id="Phobius"/>
    </source>
</evidence>
<evidence type="ECO:0000313" key="2">
    <source>
        <dbReference type="EMBL" id="KAH7276866.1"/>
    </source>
</evidence>
<accession>A0A8T2PZQ3</accession>
<name>A0A8T2PZQ3_CERRI</name>
<gene>
    <name evidence="2" type="ORF">KP509_39G024800</name>
</gene>
<protein>
    <submittedName>
        <fullName evidence="2">Uncharacterized protein</fullName>
    </submittedName>
</protein>
<keyword evidence="1" id="KW-1133">Transmembrane helix</keyword>
<comment type="caution">
    <text evidence="2">The sequence shown here is derived from an EMBL/GenBank/DDBJ whole genome shotgun (WGS) entry which is preliminary data.</text>
</comment>
<evidence type="ECO:0000313" key="3">
    <source>
        <dbReference type="Proteomes" id="UP000825935"/>
    </source>
</evidence>
<keyword evidence="1" id="KW-0472">Membrane</keyword>
<feature type="transmembrane region" description="Helical" evidence="1">
    <location>
        <begin position="60"/>
        <end position="80"/>
    </location>
</feature>